<proteinExistence type="predicted"/>
<accession>A0A060T7S4</accession>
<feature type="region of interest" description="Disordered" evidence="1">
    <location>
        <begin position="41"/>
        <end position="104"/>
    </location>
</feature>
<dbReference type="EMBL" id="HG937694">
    <property type="protein sequence ID" value="CDP37018.1"/>
    <property type="molecule type" value="Genomic_DNA"/>
</dbReference>
<evidence type="ECO:0000256" key="1">
    <source>
        <dbReference type="SAM" id="MobiDB-lite"/>
    </source>
</evidence>
<dbReference type="AlphaFoldDB" id="A0A060T7S4"/>
<reference evidence="2" key="2">
    <citation type="submission" date="2014-06" db="EMBL/GenBank/DDBJ databases">
        <title>The complete genome of Blastobotrys (Arxula) adeninivorans LS3 - a yeast of biotechnological interest.</title>
        <authorList>
            <person name="Kunze G."/>
            <person name="Gaillardin C."/>
            <person name="Czernicka M."/>
            <person name="Durrens P."/>
            <person name="Martin T."/>
            <person name="Boer E."/>
            <person name="Gabaldon T."/>
            <person name="Cruz J."/>
            <person name="Talla E."/>
            <person name="Marck C."/>
            <person name="Goffeau A."/>
            <person name="Barbe V."/>
            <person name="Baret P."/>
            <person name="Baronian K."/>
            <person name="Beier S."/>
            <person name="Bleykasten C."/>
            <person name="Bode R."/>
            <person name="Casaregola S."/>
            <person name="Despons L."/>
            <person name="Fairhead C."/>
            <person name="Giersberg M."/>
            <person name="Gierski P."/>
            <person name="Hahnel U."/>
            <person name="Hartmann A."/>
            <person name="Jankowska D."/>
            <person name="Jubin C."/>
            <person name="Jung P."/>
            <person name="Lafontaine I."/>
            <person name="Leh-Louis V."/>
            <person name="Lemaire M."/>
            <person name="Marcet-Houben M."/>
            <person name="Mascher M."/>
            <person name="Morel G."/>
            <person name="Richard G.-F."/>
            <person name="Riechen J."/>
            <person name="Sacerdot C."/>
            <person name="Sarkar A."/>
            <person name="Savel G."/>
            <person name="Schacherer J."/>
            <person name="Sherman D."/>
            <person name="Straub M.-L."/>
            <person name="Stein N."/>
            <person name="Thierry A."/>
            <person name="Trautwein-Schult A."/>
            <person name="Westhof E."/>
            <person name="Worch S."/>
            <person name="Dujon B."/>
            <person name="Souciet J.-L."/>
            <person name="Wincker P."/>
            <person name="Scholz U."/>
            <person name="Neuveglise N."/>
        </authorList>
    </citation>
    <scope>NUCLEOTIDE SEQUENCE</scope>
    <source>
        <strain evidence="2">LS3</strain>
    </source>
</reference>
<feature type="compositionally biased region" description="Basic and acidic residues" evidence="1">
    <location>
        <begin position="52"/>
        <end position="64"/>
    </location>
</feature>
<feature type="compositionally biased region" description="Basic and acidic residues" evidence="1">
    <location>
        <begin position="91"/>
        <end position="104"/>
    </location>
</feature>
<sequence>MSIPFMGSRATRARNLRRRRSRQALKSWAAAIRQRRVLERLQQVASSSSDSDDSHTKRTARSSESEESESANTSESENINEGERGISGSDSEAKSDIDTDNNDKRGEEKWRRLFNVHAIECTEPFNRSPQVPPYPFIRTQYPWHEDDPALIDVGYFTSTPLTENQVESVQPGDVIAIKRFGLEPPQFTPQEHEEFAQVRDVLDEEILIRIAESYFNKGRIYKPFAQDCPKLNYGDRAVHKDSIIALQIVKKGEPILHLNHFDVQS</sequence>
<feature type="compositionally biased region" description="Low complexity" evidence="1">
    <location>
        <begin position="70"/>
        <end position="79"/>
    </location>
</feature>
<name>A0A060T7S4_BLAAD</name>
<feature type="compositionally biased region" description="Basic residues" evidence="1">
    <location>
        <begin position="11"/>
        <end position="23"/>
    </location>
</feature>
<reference evidence="2" key="1">
    <citation type="submission" date="2014-02" db="EMBL/GenBank/DDBJ databases">
        <authorList>
            <person name="Genoscope - CEA"/>
        </authorList>
    </citation>
    <scope>NUCLEOTIDE SEQUENCE</scope>
    <source>
        <strain evidence="2">LS3</strain>
    </source>
</reference>
<feature type="region of interest" description="Disordered" evidence="1">
    <location>
        <begin position="1"/>
        <end position="25"/>
    </location>
</feature>
<gene>
    <name evidence="2" type="ORF">GNLVRS02_ARAD1D01870g</name>
</gene>
<protein>
    <submittedName>
        <fullName evidence="2">ARAD1D01870p</fullName>
    </submittedName>
</protein>
<organism evidence="2">
    <name type="scientific">Blastobotrys adeninivorans</name>
    <name type="common">Yeast</name>
    <name type="synonym">Arxula adeninivorans</name>
    <dbReference type="NCBI Taxonomy" id="409370"/>
    <lineage>
        <taxon>Eukaryota</taxon>
        <taxon>Fungi</taxon>
        <taxon>Dikarya</taxon>
        <taxon>Ascomycota</taxon>
        <taxon>Saccharomycotina</taxon>
        <taxon>Dipodascomycetes</taxon>
        <taxon>Dipodascales</taxon>
        <taxon>Trichomonascaceae</taxon>
        <taxon>Blastobotrys</taxon>
    </lineage>
</organism>
<evidence type="ECO:0000313" key="2">
    <source>
        <dbReference type="EMBL" id="CDP37018.1"/>
    </source>
</evidence>